<dbReference type="STRING" id="999627.SAMN05216236_1159"/>
<dbReference type="eggNOG" id="COG3334">
    <property type="taxonomic scope" value="Bacteria"/>
</dbReference>
<name>A0A1I7C7N1_9RHOB</name>
<keyword evidence="2" id="KW-0966">Cell projection</keyword>
<dbReference type="Proteomes" id="UP000182466">
    <property type="component" value="Unassembled WGS sequence"/>
</dbReference>
<keyword evidence="2" id="KW-0282">Flagellum</keyword>
<feature type="coiled-coil region" evidence="1">
    <location>
        <begin position="87"/>
        <end position="117"/>
    </location>
</feature>
<keyword evidence="2" id="KW-0969">Cilium</keyword>
<proteinExistence type="predicted"/>
<evidence type="ECO:0000313" key="2">
    <source>
        <dbReference type="EMBL" id="SFT95402.1"/>
    </source>
</evidence>
<evidence type="ECO:0000313" key="3">
    <source>
        <dbReference type="Proteomes" id="UP000182466"/>
    </source>
</evidence>
<dbReference type="OrthoDB" id="9791432at2"/>
<organism evidence="2 3">
    <name type="scientific">Sedimentitalea nanhaiensis</name>
    <dbReference type="NCBI Taxonomy" id="999627"/>
    <lineage>
        <taxon>Bacteria</taxon>
        <taxon>Pseudomonadati</taxon>
        <taxon>Pseudomonadota</taxon>
        <taxon>Alphaproteobacteria</taxon>
        <taxon>Rhodobacterales</taxon>
        <taxon>Paracoccaceae</taxon>
        <taxon>Sedimentitalea</taxon>
    </lineage>
</organism>
<evidence type="ECO:0000256" key="1">
    <source>
        <dbReference type="SAM" id="Coils"/>
    </source>
</evidence>
<accession>A0A1I7C7N1</accession>
<dbReference type="EMBL" id="FPAW01000015">
    <property type="protein sequence ID" value="SFT95402.1"/>
    <property type="molecule type" value="Genomic_DNA"/>
</dbReference>
<gene>
    <name evidence="2" type="ORF">SAMN05216236_1159</name>
</gene>
<dbReference type="RefSeq" id="WP_027262718.1">
    <property type="nucleotide sequence ID" value="NZ_FPAW01000015.1"/>
</dbReference>
<reference evidence="2 3" key="1">
    <citation type="submission" date="2016-10" db="EMBL/GenBank/DDBJ databases">
        <authorList>
            <person name="de Groot N.N."/>
        </authorList>
    </citation>
    <scope>NUCLEOTIDE SEQUENCE [LARGE SCALE GENOMIC DNA]</scope>
    <source>
        <strain evidence="2 3">CGMCC 1.10959</strain>
    </source>
</reference>
<keyword evidence="3" id="KW-1185">Reference proteome</keyword>
<dbReference type="SUPFAM" id="SSF158791">
    <property type="entry name" value="MgtE N-terminal domain-like"/>
    <property type="match status" value="1"/>
</dbReference>
<keyword evidence="1" id="KW-0175">Coiled coil</keyword>
<protein>
    <submittedName>
        <fullName evidence="2">Flagellar motility protein MotE, a chaperone for MotC folding</fullName>
    </submittedName>
</protein>
<sequence length="201" mass="21219">MIPQPAIVKKAKVRGSALLVISILMISSAALRIGLQAGPAFARESAPEGANDASQTQPDASIAPAPAELQALLTAFQQREAILKSREQQIEDRMKALEIAEQAINERLAALQGAEQRLSATLSLADSASEDDLSTLTDVYEKMKPKQSAALFEEMDPQFAAGFLARMRPDAAAGIMAGLSPMAAYSISVVLAGRNATVPTD</sequence>
<dbReference type="Gene3D" id="1.10.220.30">
    <property type="match status" value="1"/>
</dbReference>
<dbReference type="AlphaFoldDB" id="A0A1I7C7N1"/>